<dbReference type="SMART" id="SM00388">
    <property type="entry name" value="HisKA"/>
    <property type="match status" value="1"/>
</dbReference>
<dbReference type="SMART" id="SM00387">
    <property type="entry name" value="HATPase_c"/>
    <property type="match status" value="1"/>
</dbReference>
<dbReference type="EC" id="2.7.13.3" evidence="3"/>
<feature type="transmembrane region" description="Helical" evidence="10">
    <location>
        <begin position="153"/>
        <end position="172"/>
    </location>
</feature>
<evidence type="ECO:0000256" key="6">
    <source>
        <dbReference type="ARBA" id="ARBA00022679"/>
    </source>
</evidence>
<dbReference type="SUPFAM" id="SSF55874">
    <property type="entry name" value="ATPase domain of HSP90 chaperone/DNA topoisomerase II/histidine kinase"/>
    <property type="match status" value="1"/>
</dbReference>
<keyword evidence="9" id="KW-0067">ATP-binding</keyword>
<dbReference type="SUPFAM" id="SSF47384">
    <property type="entry name" value="Homodimeric domain of signal transducing histidine kinase"/>
    <property type="match status" value="1"/>
</dbReference>
<dbReference type="PANTHER" id="PTHR44936:SF10">
    <property type="entry name" value="SENSOR PROTEIN RSTB"/>
    <property type="match status" value="1"/>
</dbReference>
<evidence type="ECO:0000256" key="7">
    <source>
        <dbReference type="ARBA" id="ARBA00022741"/>
    </source>
</evidence>
<evidence type="ECO:0000256" key="5">
    <source>
        <dbReference type="ARBA" id="ARBA00022553"/>
    </source>
</evidence>
<dbReference type="InterPro" id="IPR003661">
    <property type="entry name" value="HisK_dim/P_dom"/>
</dbReference>
<evidence type="ECO:0000256" key="3">
    <source>
        <dbReference type="ARBA" id="ARBA00012438"/>
    </source>
</evidence>
<dbReference type="Proteomes" id="UP000241346">
    <property type="component" value="Unassembled WGS sequence"/>
</dbReference>
<evidence type="ECO:0000313" key="13">
    <source>
        <dbReference type="EMBL" id="PSW15757.1"/>
    </source>
</evidence>
<evidence type="ECO:0000256" key="2">
    <source>
        <dbReference type="ARBA" id="ARBA00004651"/>
    </source>
</evidence>
<evidence type="ECO:0000259" key="11">
    <source>
        <dbReference type="PROSITE" id="PS50109"/>
    </source>
</evidence>
<keyword evidence="8 13" id="KW-0418">Kinase</keyword>
<dbReference type="InterPro" id="IPR003660">
    <property type="entry name" value="HAMP_dom"/>
</dbReference>
<dbReference type="EMBL" id="PYMB01000001">
    <property type="protein sequence ID" value="PSW15757.1"/>
    <property type="molecule type" value="Genomic_DNA"/>
</dbReference>
<dbReference type="AlphaFoldDB" id="A0A2T3NJR8"/>
<feature type="transmembrane region" description="Helical" evidence="10">
    <location>
        <begin position="12"/>
        <end position="33"/>
    </location>
</feature>
<dbReference type="RefSeq" id="WP_107296375.1">
    <property type="nucleotide sequence ID" value="NZ_PYMB01000001.1"/>
</dbReference>
<keyword evidence="6" id="KW-0808">Transferase</keyword>
<feature type="domain" description="Histidine kinase" evidence="11">
    <location>
        <begin position="234"/>
        <end position="426"/>
    </location>
</feature>
<dbReference type="InterPro" id="IPR036097">
    <property type="entry name" value="HisK_dim/P_sf"/>
</dbReference>
<accession>A0A2T3NJR8</accession>
<dbReference type="Gene3D" id="1.10.287.130">
    <property type="match status" value="1"/>
</dbReference>
<keyword evidence="10" id="KW-0472">Membrane</keyword>
<dbReference type="InterPro" id="IPR036890">
    <property type="entry name" value="HATPase_C_sf"/>
</dbReference>
<keyword evidence="10" id="KW-0812">Transmembrane</keyword>
<comment type="subcellular location">
    <subcellularLocation>
        <location evidence="2">Cell membrane</location>
        <topology evidence="2">Multi-pass membrane protein</topology>
    </subcellularLocation>
</comment>
<evidence type="ECO:0000256" key="4">
    <source>
        <dbReference type="ARBA" id="ARBA00022475"/>
    </source>
</evidence>
<keyword evidence="10" id="KW-1133">Transmembrane helix</keyword>
<gene>
    <name evidence="13" type="ORF">C9J01_01695</name>
</gene>
<dbReference type="PROSITE" id="PS50885">
    <property type="entry name" value="HAMP"/>
    <property type="match status" value="1"/>
</dbReference>
<dbReference type="Pfam" id="PF02518">
    <property type="entry name" value="HATPase_c"/>
    <property type="match status" value="1"/>
</dbReference>
<evidence type="ECO:0000256" key="10">
    <source>
        <dbReference type="SAM" id="Phobius"/>
    </source>
</evidence>
<dbReference type="Gene3D" id="3.30.565.10">
    <property type="entry name" value="Histidine kinase-like ATPase, C-terminal domain"/>
    <property type="match status" value="1"/>
</dbReference>
<evidence type="ECO:0000256" key="8">
    <source>
        <dbReference type="ARBA" id="ARBA00022777"/>
    </source>
</evidence>
<dbReference type="InterPro" id="IPR003594">
    <property type="entry name" value="HATPase_dom"/>
</dbReference>
<dbReference type="PROSITE" id="PS50109">
    <property type="entry name" value="HIS_KIN"/>
    <property type="match status" value="1"/>
</dbReference>
<dbReference type="GO" id="GO:0005886">
    <property type="term" value="C:plasma membrane"/>
    <property type="evidence" value="ECO:0007669"/>
    <property type="project" value="UniProtKB-SubCell"/>
</dbReference>
<organism evidence="13 14">
    <name type="scientific">Photobacterium rosenbergii</name>
    <dbReference type="NCBI Taxonomy" id="294936"/>
    <lineage>
        <taxon>Bacteria</taxon>
        <taxon>Pseudomonadati</taxon>
        <taxon>Pseudomonadota</taxon>
        <taxon>Gammaproteobacteria</taxon>
        <taxon>Vibrionales</taxon>
        <taxon>Vibrionaceae</taxon>
        <taxon>Photobacterium</taxon>
    </lineage>
</organism>
<keyword evidence="7" id="KW-0547">Nucleotide-binding</keyword>
<feature type="domain" description="HAMP" evidence="12">
    <location>
        <begin position="172"/>
        <end position="226"/>
    </location>
</feature>
<dbReference type="Pfam" id="PF00512">
    <property type="entry name" value="HisKA"/>
    <property type="match status" value="1"/>
</dbReference>
<comment type="caution">
    <text evidence="13">The sequence shown here is derived from an EMBL/GenBank/DDBJ whole genome shotgun (WGS) entry which is preliminary data.</text>
</comment>
<proteinExistence type="predicted"/>
<evidence type="ECO:0000256" key="9">
    <source>
        <dbReference type="ARBA" id="ARBA00022840"/>
    </source>
</evidence>
<comment type="catalytic activity">
    <reaction evidence="1">
        <text>ATP + protein L-histidine = ADP + protein N-phospho-L-histidine.</text>
        <dbReference type="EC" id="2.7.13.3"/>
    </reaction>
</comment>
<protein>
    <recommendedName>
        <fullName evidence="3">histidine kinase</fullName>
        <ecNumber evidence="3">2.7.13.3</ecNumber>
    </recommendedName>
</protein>
<dbReference type="GO" id="GO:0005524">
    <property type="term" value="F:ATP binding"/>
    <property type="evidence" value="ECO:0007669"/>
    <property type="project" value="UniProtKB-KW"/>
</dbReference>
<dbReference type="CDD" id="cd00082">
    <property type="entry name" value="HisKA"/>
    <property type="match status" value="1"/>
</dbReference>
<dbReference type="PANTHER" id="PTHR44936">
    <property type="entry name" value="SENSOR PROTEIN CREC"/>
    <property type="match status" value="1"/>
</dbReference>
<sequence length="435" mass="48812">MRQHLNKVKSAKQLTVTYFSIIAFAIISLHFSLLDATLEDFEQINANNRLMHAKAVAQEVLQDQNDIDKFAIPPFTDAYLDPSLLPPQAVFPPDAPWDKAFEIVSTDSEGTEYFGMKTRISVNNTEKVLYLLFSDYIYEISEEQVFLNQLKQLGISILLLIVSFLVVLKVSARLTNPLTQLANDIDSRRANDLSPISAPSGITSREVLQLVDSFNLYVTHIQELLDRERSFNRYASHELRTPLMVMKGAISLLGQSNDPKFIAKQQKRLQQASTEMNDFVTTLLSLTREEDLDKVSIRQVEREELNEIAGAHTSLLTGKAVSWHVEAPQPITVKMPENAFKILLGNLIKNAFAYTEQGHVIIRVSPTTITVEDTGIGLESSTNSSKGYGLGLLIAADICRKYNWQLRHQTNEYQGCTAIIELQPNEIPNGQTAKS</sequence>
<reference evidence="13 14" key="1">
    <citation type="submission" date="2018-03" db="EMBL/GenBank/DDBJ databases">
        <title>Whole genome sequencing of Histamine producing bacteria.</title>
        <authorList>
            <person name="Butler K."/>
        </authorList>
    </citation>
    <scope>NUCLEOTIDE SEQUENCE [LARGE SCALE GENOMIC DNA]</scope>
    <source>
        <strain evidence="13 14">DSM 19138</strain>
    </source>
</reference>
<dbReference type="OrthoDB" id="9121563at2"/>
<evidence type="ECO:0000259" key="12">
    <source>
        <dbReference type="PROSITE" id="PS50885"/>
    </source>
</evidence>
<dbReference type="InterPro" id="IPR005467">
    <property type="entry name" value="His_kinase_dom"/>
</dbReference>
<name>A0A2T3NJR8_9GAMM</name>
<keyword evidence="5" id="KW-0597">Phosphoprotein</keyword>
<keyword evidence="4" id="KW-1003">Cell membrane</keyword>
<evidence type="ECO:0000256" key="1">
    <source>
        <dbReference type="ARBA" id="ARBA00000085"/>
    </source>
</evidence>
<dbReference type="InterPro" id="IPR050980">
    <property type="entry name" value="2C_sensor_his_kinase"/>
</dbReference>
<evidence type="ECO:0000313" key="14">
    <source>
        <dbReference type="Proteomes" id="UP000241346"/>
    </source>
</evidence>
<dbReference type="GO" id="GO:0000155">
    <property type="term" value="F:phosphorelay sensor kinase activity"/>
    <property type="evidence" value="ECO:0007669"/>
    <property type="project" value="InterPro"/>
</dbReference>